<dbReference type="AlphaFoldDB" id="A0A9D1GYH7"/>
<dbReference type="EMBL" id="DVLP01000236">
    <property type="protein sequence ID" value="HIT75472.1"/>
    <property type="molecule type" value="Genomic_DNA"/>
</dbReference>
<dbReference type="GO" id="GO:0016787">
    <property type="term" value="F:hydrolase activity"/>
    <property type="evidence" value="ECO:0007669"/>
    <property type="project" value="UniProtKB-KW"/>
</dbReference>
<feature type="signal peptide" evidence="5">
    <location>
        <begin position="1"/>
        <end position="32"/>
    </location>
</feature>
<dbReference type="SUPFAM" id="SSF56300">
    <property type="entry name" value="Metallo-dependent phosphatases"/>
    <property type="match status" value="1"/>
</dbReference>
<evidence type="ECO:0000313" key="8">
    <source>
        <dbReference type="Proteomes" id="UP000886842"/>
    </source>
</evidence>
<accession>A0A9D1GYH7</accession>
<evidence type="ECO:0000313" key="7">
    <source>
        <dbReference type="EMBL" id="HIT75472.1"/>
    </source>
</evidence>
<dbReference type="Gene3D" id="3.60.21.10">
    <property type="match status" value="1"/>
</dbReference>
<dbReference type="Pfam" id="PF00149">
    <property type="entry name" value="Metallophos"/>
    <property type="match status" value="1"/>
</dbReference>
<dbReference type="InterPro" id="IPR050884">
    <property type="entry name" value="CNP_phosphodiesterase-III"/>
</dbReference>
<comment type="similarity">
    <text evidence="4">Belongs to the cyclic nucleotide phosphodiesterase class-III family.</text>
</comment>
<feature type="chain" id="PRO_5039330097" evidence="5">
    <location>
        <begin position="33"/>
        <end position="437"/>
    </location>
</feature>
<organism evidence="7 8">
    <name type="scientific">Candidatus Avipropionibacterium avicola</name>
    <dbReference type="NCBI Taxonomy" id="2840701"/>
    <lineage>
        <taxon>Bacteria</taxon>
        <taxon>Bacillati</taxon>
        <taxon>Actinomycetota</taxon>
        <taxon>Actinomycetes</taxon>
        <taxon>Propionibacteriales</taxon>
        <taxon>Propionibacteriaceae</taxon>
        <taxon>Propionibacteriaceae incertae sedis</taxon>
        <taxon>Candidatus Avipropionibacterium</taxon>
    </lineage>
</organism>
<evidence type="ECO:0000256" key="2">
    <source>
        <dbReference type="ARBA" id="ARBA00022801"/>
    </source>
</evidence>
<evidence type="ECO:0000259" key="6">
    <source>
        <dbReference type="Pfam" id="PF00149"/>
    </source>
</evidence>
<gene>
    <name evidence="7" type="ORF">IAA98_07800</name>
</gene>
<evidence type="ECO:0000256" key="4">
    <source>
        <dbReference type="ARBA" id="ARBA00025742"/>
    </source>
</evidence>
<dbReference type="PANTHER" id="PTHR42988:SF2">
    <property type="entry name" value="CYCLIC NUCLEOTIDE PHOSPHODIESTERASE CBUA0032-RELATED"/>
    <property type="match status" value="1"/>
</dbReference>
<evidence type="ECO:0000256" key="1">
    <source>
        <dbReference type="ARBA" id="ARBA00022723"/>
    </source>
</evidence>
<proteinExistence type="inferred from homology"/>
<reference evidence="7" key="1">
    <citation type="submission" date="2020-10" db="EMBL/GenBank/DDBJ databases">
        <authorList>
            <person name="Gilroy R."/>
        </authorList>
    </citation>
    <scope>NUCLEOTIDE SEQUENCE</scope>
    <source>
        <strain evidence="7">ChiGjej1B1-24693</strain>
    </source>
</reference>
<evidence type="ECO:0000256" key="5">
    <source>
        <dbReference type="SAM" id="SignalP"/>
    </source>
</evidence>
<dbReference type="InterPro" id="IPR004843">
    <property type="entry name" value="Calcineurin-like_PHP"/>
</dbReference>
<dbReference type="GO" id="GO:0046872">
    <property type="term" value="F:metal ion binding"/>
    <property type="evidence" value="ECO:0007669"/>
    <property type="project" value="UniProtKB-KW"/>
</dbReference>
<feature type="domain" description="Calcineurin-like phosphoesterase" evidence="6">
    <location>
        <begin position="41"/>
        <end position="217"/>
    </location>
</feature>
<dbReference type="Proteomes" id="UP000886842">
    <property type="component" value="Unassembled WGS sequence"/>
</dbReference>
<keyword evidence="2" id="KW-0378">Hydrolase</keyword>
<protein>
    <submittedName>
        <fullName evidence="7">Metallophosphoesterase</fullName>
    </submittedName>
</protein>
<name>A0A9D1GYH7_9ACTN</name>
<keyword evidence="1" id="KW-0479">Metal-binding</keyword>
<keyword evidence="3" id="KW-0408">Iron</keyword>
<evidence type="ECO:0000256" key="3">
    <source>
        <dbReference type="ARBA" id="ARBA00023004"/>
    </source>
</evidence>
<reference evidence="7" key="2">
    <citation type="journal article" date="2021" name="PeerJ">
        <title>Extensive microbial diversity within the chicken gut microbiome revealed by metagenomics and culture.</title>
        <authorList>
            <person name="Gilroy R."/>
            <person name="Ravi A."/>
            <person name="Getino M."/>
            <person name="Pursley I."/>
            <person name="Horton D.L."/>
            <person name="Alikhan N.F."/>
            <person name="Baker D."/>
            <person name="Gharbi K."/>
            <person name="Hall N."/>
            <person name="Watson M."/>
            <person name="Adriaenssens E.M."/>
            <person name="Foster-Nyarko E."/>
            <person name="Jarju S."/>
            <person name="Secka A."/>
            <person name="Antonio M."/>
            <person name="Oren A."/>
            <person name="Chaudhuri R.R."/>
            <person name="La Ragione R."/>
            <person name="Hildebrand F."/>
            <person name="Pallen M.J."/>
        </authorList>
    </citation>
    <scope>NUCLEOTIDE SEQUENCE</scope>
    <source>
        <strain evidence="7">ChiGjej1B1-24693</strain>
    </source>
</reference>
<comment type="caution">
    <text evidence="7">The sequence shown here is derived from an EMBL/GenBank/DDBJ whole genome shotgun (WGS) entry which is preliminary data.</text>
</comment>
<dbReference type="PANTHER" id="PTHR42988">
    <property type="entry name" value="PHOSPHOHYDROLASE"/>
    <property type="match status" value="1"/>
</dbReference>
<sequence>MVDNVVTVKRRHLLAAASLPVLASLPAPLARAADPEVGQVIAYVTDVHVDPEDPDKSARAQVMIDALVELDPDLVIHGGDLTEHGSVTEFRHWLAMFPAEFGKRIHHVPGNHDAAWIGDAHEGYHDLIGPTDYSVDVGDVHVVLTNASIQQQSVADYDKEQLSWLRKDLAKAKGRPILVVGHHIVALTPNQVRNGDRFLDVLTEGEAHAFLCGHIHSERHNIVNGLVELTGEANAERAGYYQFTRRTSEDSDLFEVERVDLDDPVDPKLTAGRRSLPPITLSVADRNRLQPVAATAELTDDGIEVSVILRDDVEVESVRAALMGHAISKGNVEGYQELSQDGSVWTITLDAAEVVPGHNRVMVRVTGEAGSGTIGADLWQTIIHFEVDGFLPDWTTKVRGNVSAGLIAVDDVVIAASSSGDVFATTGSTRRARRGWS</sequence>
<dbReference type="InterPro" id="IPR029052">
    <property type="entry name" value="Metallo-depent_PP-like"/>
</dbReference>
<keyword evidence="5" id="KW-0732">Signal</keyword>
<feature type="non-terminal residue" evidence="7">
    <location>
        <position position="437"/>
    </location>
</feature>